<reference evidence="1 2" key="1">
    <citation type="submission" date="2020-10" db="EMBL/GenBank/DDBJ databases">
        <title>The Coptis chinensis genome and diversification of protoberbering-type alkaloids.</title>
        <authorList>
            <person name="Wang B."/>
            <person name="Shu S."/>
            <person name="Song C."/>
            <person name="Liu Y."/>
        </authorList>
    </citation>
    <scope>NUCLEOTIDE SEQUENCE [LARGE SCALE GENOMIC DNA]</scope>
    <source>
        <strain evidence="1">HL-2020</strain>
        <tissue evidence="1">Leaf</tissue>
    </source>
</reference>
<evidence type="ECO:0000313" key="2">
    <source>
        <dbReference type="Proteomes" id="UP000631114"/>
    </source>
</evidence>
<dbReference type="Pfam" id="PF20430">
    <property type="entry name" value="Eplus_motif"/>
    <property type="match status" value="1"/>
</dbReference>
<dbReference type="OrthoDB" id="185373at2759"/>
<dbReference type="InterPro" id="IPR046849">
    <property type="entry name" value="E2_motif"/>
</dbReference>
<dbReference type="PANTHER" id="PTHR47926:SF342">
    <property type="entry name" value="TETRATRICOPEPTIDE-LIKE HELICAL DOMAIN-CONTAINING PROTEIN-RELATED"/>
    <property type="match status" value="1"/>
</dbReference>
<evidence type="ECO:0008006" key="3">
    <source>
        <dbReference type="Google" id="ProtNLM"/>
    </source>
</evidence>
<organism evidence="1 2">
    <name type="scientific">Coptis chinensis</name>
    <dbReference type="NCBI Taxonomy" id="261450"/>
    <lineage>
        <taxon>Eukaryota</taxon>
        <taxon>Viridiplantae</taxon>
        <taxon>Streptophyta</taxon>
        <taxon>Embryophyta</taxon>
        <taxon>Tracheophyta</taxon>
        <taxon>Spermatophyta</taxon>
        <taxon>Magnoliopsida</taxon>
        <taxon>Ranunculales</taxon>
        <taxon>Ranunculaceae</taxon>
        <taxon>Coptidoideae</taxon>
        <taxon>Coptis</taxon>
    </lineage>
</organism>
<dbReference type="InterPro" id="IPR046848">
    <property type="entry name" value="E_motif"/>
</dbReference>
<evidence type="ECO:0000313" key="1">
    <source>
        <dbReference type="EMBL" id="KAF9615117.1"/>
    </source>
</evidence>
<sequence>MDRESGYRFWQNVMMISEHPLFLSTRKFLGTWLLLTNIYASTGHWNEVTKMKTIIKEMKLKKAPAMSWIEVDKEVETFMAGDLSHPRATEIDEELERLSERIKVLGYVPDTGFVLQDLNERRKRDP</sequence>
<dbReference type="InterPro" id="IPR046960">
    <property type="entry name" value="PPR_At4g14850-like_plant"/>
</dbReference>
<dbReference type="EMBL" id="JADFTS010000003">
    <property type="protein sequence ID" value="KAF9615117.1"/>
    <property type="molecule type" value="Genomic_DNA"/>
</dbReference>
<dbReference type="GO" id="GO:0003723">
    <property type="term" value="F:RNA binding"/>
    <property type="evidence" value="ECO:0007669"/>
    <property type="project" value="InterPro"/>
</dbReference>
<accession>A0A835IEU5</accession>
<protein>
    <recommendedName>
        <fullName evidence="3">Pentatricopeptide repeat-containing protein</fullName>
    </recommendedName>
</protein>
<proteinExistence type="predicted"/>
<dbReference type="Pfam" id="PF20431">
    <property type="entry name" value="E_motif"/>
    <property type="match status" value="1"/>
</dbReference>
<dbReference type="AlphaFoldDB" id="A0A835IEU5"/>
<dbReference type="PANTHER" id="PTHR47926">
    <property type="entry name" value="PENTATRICOPEPTIDE REPEAT-CONTAINING PROTEIN"/>
    <property type="match status" value="1"/>
</dbReference>
<comment type="caution">
    <text evidence="1">The sequence shown here is derived from an EMBL/GenBank/DDBJ whole genome shotgun (WGS) entry which is preliminary data.</text>
</comment>
<gene>
    <name evidence="1" type="ORF">IFM89_021688</name>
</gene>
<name>A0A835IEU5_9MAGN</name>
<keyword evidence="2" id="KW-1185">Reference proteome</keyword>
<dbReference type="Proteomes" id="UP000631114">
    <property type="component" value="Unassembled WGS sequence"/>
</dbReference>
<dbReference type="GO" id="GO:0009451">
    <property type="term" value="P:RNA modification"/>
    <property type="evidence" value="ECO:0007669"/>
    <property type="project" value="InterPro"/>
</dbReference>